<feature type="transmembrane region" description="Helical" evidence="1">
    <location>
        <begin position="115"/>
        <end position="137"/>
    </location>
</feature>
<proteinExistence type="predicted"/>
<dbReference type="AlphaFoldDB" id="A0A5S4F7V8"/>
<dbReference type="EMBL" id="SWAD01000039">
    <property type="protein sequence ID" value="TMQ76853.1"/>
    <property type="molecule type" value="Genomic_DNA"/>
</dbReference>
<reference evidence="2 3" key="1">
    <citation type="submission" date="2019-04" db="EMBL/GenBank/DDBJ databases">
        <title>A novel phosphate-accumulating bacterium identified in bioreactor for phosphate removal from wastewater.</title>
        <authorList>
            <person name="Kotlyarov R.Y."/>
            <person name="Beletsky A.V."/>
            <person name="Kallistova A.Y."/>
            <person name="Dorofeev A.G."/>
            <person name="Nikolaev Y.Y."/>
            <person name="Pimenov N.V."/>
            <person name="Ravin N.V."/>
            <person name="Mardanov A.V."/>
        </authorList>
    </citation>
    <scope>NUCLEOTIDE SEQUENCE [LARGE SCALE GENOMIC DNA]</scope>
    <source>
        <strain evidence="2 3">Bin19</strain>
    </source>
</reference>
<feature type="transmembrane region" description="Helical" evidence="1">
    <location>
        <begin position="77"/>
        <end position="95"/>
    </location>
</feature>
<organism evidence="2 3">
    <name type="scientific">Candidatus Accumulibacter phosphatis</name>
    <dbReference type="NCBI Taxonomy" id="327160"/>
    <lineage>
        <taxon>Bacteria</taxon>
        <taxon>Pseudomonadati</taxon>
        <taxon>Pseudomonadota</taxon>
        <taxon>Betaproteobacteria</taxon>
        <taxon>Candidatus Accumulibacter</taxon>
    </lineage>
</organism>
<evidence type="ECO:0000313" key="2">
    <source>
        <dbReference type="EMBL" id="TMQ76853.1"/>
    </source>
</evidence>
<comment type="caution">
    <text evidence="2">The sequence shown here is derived from an EMBL/GenBank/DDBJ whole genome shotgun (WGS) entry which is preliminary data.</text>
</comment>
<name>A0A5S4F7V8_9PROT</name>
<evidence type="ECO:0000313" key="3">
    <source>
        <dbReference type="Proteomes" id="UP000306324"/>
    </source>
</evidence>
<gene>
    <name evidence="2" type="ORF">ACCUM_3893</name>
</gene>
<dbReference type="Proteomes" id="UP000306324">
    <property type="component" value="Unassembled WGS sequence"/>
</dbReference>
<sequence>MSNALEVSGKKDGLVFRKKTDPAAWRSASQADLVRGGCTRRRLVIADGTLEALKWLALILMTSDHVNKYLFNGTVPWLFNAGRVTLPLFVFVLAYNLARPDTLERGVYPRTMQRLTLFGVLATPAFIALGGLMAGWWPLSIIRPAQPHRDAVPD</sequence>
<keyword evidence="1" id="KW-0812">Transmembrane</keyword>
<keyword evidence="1" id="KW-0472">Membrane</keyword>
<evidence type="ECO:0000256" key="1">
    <source>
        <dbReference type="SAM" id="Phobius"/>
    </source>
</evidence>
<keyword evidence="3" id="KW-1185">Reference proteome</keyword>
<dbReference type="InterPro" id="IPR008875">
    <property type="entry name" value="TraX"/>
</dbReference>
<dbReference type="Pfam" id="PF05857">
    <property type="entry name" value="TraX"/>
    <property type="match status" value="1"/>
</dbReference>
<protein>
    <submittedName>
        <fullName evidence="2">Conjugative transfer protein</fullName>
    </submittedName>
</protein>
<accession>A0A5S4F7V8</accession>
<keyword evidence="1" id="KW-1133">Transmembrane helix</keyword>